<dbReference type="Proteomes" id="UP000217771">
    <property type="component" value="Unassembled WGS sequence"/>
</dbReference>
<reference evidence="2 3" key="1">
    <citation type="submission" date="2017-08" db="EMBL/GenBank/DDBJ databases">
        <title>Halomonas alkalisoli sp. nov., isolated from saline alkaline soil.</title>
        <authorList>
            <person name="Wang D."/>
            <person name="Zhang G."/>
        </authorList>
    </citation>
    <scope>NUCLEOTIDE SEQUENCE [LARGE SCALE GENOMIC DNA]</scope>
    <source>
        <strain evidence="2 3">WRN001</strain>
    </source>
</reference>
<evidence type="ECO:0000259" key="1">
    <source>
        <dbReference type="SMART" id="SM00530"/>
    </source>
</evidence>
<dbReference type="EMBL" id="NSKB01000005">
    <property type="protein sequence ID" value="PAU76117.1"/>
    <property type="molecule type" value="Genomic_DNA"/>
</dbReference>
<organism evidence="2 3">
    <name type="scientific">Halomonas salipaludis</name>
    <dbReference type="NCBI Taxonomy" id="2032625"/>
    <lineage>
        <taxon>Bacteria</taxon>
        <taxon>Pseudomonadati</taxon>
        <taxon>Pseudomonadota</taxon>
        <taxon>Gammaproteobacteria</taxon>
        <taxon>Oceanospirillales</taxon>
        <taxon>Halomonadaceae</taxon>
        <taxon>Halomonas</taxon>
    </lineage>
</organism>
<dbReference type="InterPro" id="IPR010982">
    <property type="entry name" value="Lambda_DNA-bd_dom_sf"/>
</dbReference>
<accession>A0A2A2EUU4</accession>
<dbReference type="InterPro" id="IPR001387">
    <property type="entry name" value="Cro/C1-type_HTH"/>
</dbReference>
<comment type="caution">
    <text evidence="2">The sequence shown here is derived from an EMBL/GenBank/DDBJ whole genome shotgun (WGS) entry which is preliminary data.</text>
</comment>
<keyword evidence="3" id="KW-1185">Reference proteome</keyword>
<evidence type="ECO:0000313" key="2">
    <source>
        <dbReference type="EMBL" id="PAU76117.1"/>
    </source>
</evidence>
<dbReference type="SMART" id="SM00530">
    <property type="entry name" value="HTH_XRE"/>
    <property type="match status" value="1"/>
</dbReference>
<dbReference type="CDD" id="cd00093">
    <property type="entry name" value="HTH_XRE"/>
    <property type="match status" value="1"/>
</dbReference>
<dbReference type="GO" id="GO:0003677">
    <property type="term" value="F:DNA binding"/>
    <property type="evidence" value="ECO:0007669"/>
    <property type="project" value="InterPro"/>
</dbReference>
<proteinExistence type="predicted"/>
<protein>
    <submittedName>
        <fullName evidence="2">Transcriptional regulator</fullName>
    </submittedName>
</protein>
<sequence length="352" mass="40353">MRCSFSWRGLVGHRCDSSCCLRSMMVGTAATRGWRRCTMRRYAGRKTSFRNALFWYSHFPPRKRNVLSNIRRSEISTFLRIRRARLQPEQLGLPRGARRRTPGLRREEVAELAGISTEWYAWLEQMRDVHPSMDTLQRIAGALRLEPAEQQHLLTLGGYGLENAGNGLAREAVVGAQLQRLMDQLACCPAWIMGARSDILAWNRAATVIHGDLGGMQGIERNGIHQLFLNPRMRRMLVDWEIHAQDCVAKLRLTQANYLDDPWFNELIELLRSRSPAFTEWWDEHDVRLPHDGVKVYEHPDVGRLSFDYAILQVAGGNGVPLHLITYVPTRDTDTEEKMKALVECPQAMLHA</sequence>
<name>A0A2A2EUU4_9GAMM</name>
<feature type="domain" description="HTH cro/C1-type" evidence="1">
    <location>
        <begin position="80"/>
        <end position="150"/>
    </location>
</feature>
<dbReference type="SUPFAM" id="SSF47413">
    <property type="entry name" value="lambda repressor-like DNA-binding domains"/>
    <property type="match status" value="1"/>
</dbReference>
<dbReference type="OrthoDB" id="5346389at2"/>
<dbReference type="Pfam" id="PF13560">
    <property type="entry name" value="HTH_31"/>
    <property type="match status" value="1"/>
</dbReference>
<dbReference type="AlphaFoldDB" id="A0A2A2EUU4"/>
<evidence type="ECO:0000313" key="3">
    <source>
        <dbReference type="Proteomes" id="UP000217771"/>
    </source>
</evidence>
<dbReference type="Gene3D" id="3.30.450.180">
    <property type="match status" value="1"/>
</dbReference>
<dbReference type="Pfam" id="PF17765">
    <property type="entry name" value="MLTR_LBD"/>
    <property type="match status" value="1"/>
</dbReference>
<dbReference type="PANTHER" id="PTHR35010">
    <property type="entry name" value="BLL4672 PROTEIN-RELATED"/>
    <property type="match status" value="1"/>
</dbReference>
<dbReference type="Gene3D" id="1.10.260.40">
    <property type="entry name" value="lambda repressor-like DNA-binding domains"/>
    <property type="match status" value="1"/>
</dbReference>
<dbReference type="InterPro" id="IPR041413">
    <property type="entry name" value="MLTR_LBD"/>
</dbReference>
<gene>
    <name evidence="2" type="ORF">CK498_14595</name>
</gene>